<evidence type="ECO:0000313" key="3">
    <source>
        <dbReference type="EMBL" id="MSS14997.1"/>
    </source>
</evidence>
<feature type="domain" description="Prepilin type IV endopeptidase peptidase" evidence="2">
    <location>
        <begin position="11"/>
        <end position="112"/>
    </location>
</feature>
<keyword evidence="1" id="KW-0812">Transmembrane</keyword>
<accession>A0A6L5X668</accession>
<dbReference type="EMBL" id="VULZ01000007">
    <property type="protein sequence ID" value="MSS14997.1"/>
    <property type="molecule type" value="Genomic_DNA"/>
</dbReference>
<feature type="transmembrane region" description="Helical" evidence="1">
    <location>
        <begin position="98"/>
        <end position="117"/>
    </location>
</feature>
<dbReference type="GO" id="GO:0004190">
    <property type="term" value="F:aspartic-type endopeptidase activity"/>
    <property type="evidence" value="ECO:0007669"/>
    <property type="project" value="InterPro"/>
</dbReference>
<name>A0A6L5X668_9FIRM</name>
<dbReference type="RefSeq" id="WP_154525393.1">
    <property type="nucleotide sequence ID" value="NZ_VULZ01000007.1"/>
</dbReference>
<comment type="caution">
    <text evidence="3">The sequence shown here is derived from an EMBL/GenBank/DDBJ whole genome shotgun (WGS) entry which is preliminary data.</text>
</comment>
<evidence type="ECO:0000256" key="1">
    <source>
        <dbReference type="SAM" id="Phobius"/>
    </source>
</evidence>
<sequence>MTWNLLISYLAALVYLLLSARSDLKYRSIHPLYAILTAAAALPFNLLTGLYPPAELVYLLGGGAFLFLISFASHFALGAGDCFVITACGFLIGFSEEIACVTSGFLFCAIWSFSLLLRKKAGRKDTLPFLPFLFAGHLTVFTLNLIT</sequence>
<feature type="transmembrane region" description="Helical" evidence="1">
    <location>
        <begin position="32"/>
        <end position="52"/>
    </location>
</feature>
<dbReference type="InterPro" id="IPR000045">
    <property type="entry name" value="Prepilin_IV_endopep_pep"/>
</dbReference>
<evidence type="ECO:0000259" key="2">
    <source>
        <dbReference type="Pfam" id="PF01478"/>
    </source>
</evidence>
<dbReference type="Gene3D" id="1.20.120.1220">
    <property type="match status" value="1"/>
</dbReference>
<dbReference type="GO" id="GO:0016020">
    <property type="term" value="C:membrane"/>
    <property type="evidence" value="ECO:0007669"/>
    <property type="project" value="InterPro"/>
</dbReference>
<organism evidence="3 4">
    <name type="scientific">Porcincola intestinalis</name>
    <dbReference type="NCBI Taxonomy" id="2606632"/>
    <lineage>
        <taxon>Bacteria</taxon>
        <taxon>Bacillati</taxon>
        <taxon>Bacillota</taxon>
        <taxon>Clostridia</taxon>
        <taxon>Lachnospirales</taxon>
        <taxon>Lachnospiraceae</taxon>
        <taxon>Porcincola</taxon>
    </lineage>
</organism>
<evidence type="ECO:0000313" key="4">
    <source>
        <dbReference type="Proteomes" id="UP000481852"/>
    </source>
</evidence>
<keyword evidence="4" id="KW-1185">Reference proteome</keyword>
<protein>
    <recommendedName>
        <fullName evidence="2">Prepilin type IV endopeptidase peptidase domain-containing protein</fullName>
    </recommendedName>
</protein>
<proteinExistence type="predicted"/>
<feature type="transmembrane region" description="Helical" evidence="1">
    <location>
        <begin position="129"/>
        <end position="146"/>
    </location>
</feature>
<dbReference type="Proteomes" id="UP000481852">
    <property type="component" value="Unassembled WGS sequence"/>
</dbReference>
<dbReference type="AlphaFoldDB" id="A0A6L5X668"/>
<reference evidence="3 4" key="1">
    <citation type="submission" date="2019-08" db="EMBL/GenBank/DDBJ databases">
        <title>In-depth cultivation of the pig gut microbiome towards novel bacterial diversity and tailored functional studies.</title>
        <authorList>
            <person name="Wylensek D."/>
            <person name="Hitch T.C.A."/>
            <person name="Clavel T."/>
        </authorList>
    </citation>
    <scope>NUCLEOTIDE SEQUENCE [LARGE SCALE GENOMIC DNA]</scope>
    <source>
        <strain evidence="3 4">Oil+RF-744-WCA-WT-11</strain>
    </source>
</reference>
<dbReference type="Pfam" id="PF01478">
    <property type="entry name" value="Peptidase_A24"/>
    <property type="match status" value="1"/>
</dbReference>
<keyword evidence="1" id="KW-0472">Membrane</keyword>
<feature type="transmembrane region" description="Helical" evidence="1">
    <location>
        <begin position="64"/>
        <end position="92"/>
    </location>
</feature>
<gene>
    <name evidence="3" type="ORF">FYJ35_08055</name>
</gene>
<keyword evidence="1" id="KW-1133">Transmembrane helix</keyword>